<accession>A0A8U0RKN5</accession>
<dbReference type="Pfam" id="PF13920">
    <property type="entry name" value="zf-C3HC4_3"/>
    <property type="match status" value="1"/>
</dbReference>
<dbReference type="FunFam" id="1.10.533.10:FF:000075">
    <property type="entry name" value="Baculoviral IAP repeat containing 7"/>
    <property type="match status" value="1"/>
</dbReference>
<dbReference type="GO" id="GO:0051726">
    <property type="term" value="P:regulation of cell cycle"/>
    <property type="evidence" value="ECO:0007669"/>
    <property type="project" value="TreeGrafter"/>
</dbReference>
<evidence type="ECO:0000256" key="8">
    <source>
        <dbReference type="ARBA" id="ARBA00022703"/>
    </source>
</evidence>
<name>A0A8U0RKN5_MUSPF</name>
<organism evidence="18 19">
    <name type="scientific">Mustela putorius furo</name>
    <name type="common">European domestic ferret</name>
    <name type="synonym">Mustela furo</name>
    <dbReference type="NCBI Taxonomy" id="9669"/>
    <lineage>
        <taxon>Eukaryota</taxon>
        <taxon>Metazoa</taxon>
        <taxon>Chordata</taxon>
        <taxon>Craniata</taxon>
        <taxon>Vertebrata</taxon>
        <taxon>Euteleostomi</taxon>
        <taxon>Mammalia</taxon>
        <taxon>Eutheria</taxon>
        <taxon>Laurasiatheria</taxon>
        <taxon>Carnivora</taxon>
        <taxon>Caniformia</taxon>
        <taxon>Musteloidea</taxon>
        <taxon>Mustelidae</taxon>
        <taxon>Mustelinae</taxon>
        <taxon>Mustela</taxon>
    </lineage>
</organism>
<dbReference type="InterPro" id="IPR001370">
    <property type="entry name" value="BIR_rpt"/>
</dbReference>
<evidence type="ECO:0000256" key="4">
    <source>
        <dbReference type="ARBA" id="ARBA00012483"/>
    </source>
</evidence>
<keyword evidence="18" id="KW-1185">Reference proteome</keyword>
<evidence type="ECO:0000256" key="13">
    <source>
        <dbReference type="ARBA" id="ARBA00022833"/>
    </source>
</evidence>
<dbReference type="GO" id="GO:0006915">
    <property type="term" value="P:apoptotic process"/>
    <property type="evidence" value="ECO:0007669"/>
    <property type="project" value="UniProtKB-KW"/>
</dbReference>
<dbReference type="Gene3D" id="1.10.8.10">
    <property type="entry name" value="DNA helicase RuvA subunit, C-terminal domain"/>
    <property type="match status" value="1"/>
</dbReference>
<evidence type="ECO:0000256" key="6">
    <source>
        <dbReference type="ARBA" id="ARBA00022679"/>
    </source>
</evidence>
<dbReference type="AlphaFoldDB" id="A0A8U0RKN5"/>
<dbReference type="GeneID" id="101687448"/>
<evidence type="ECO:0000313" key="18">
    <source>
        <dbReference type="Proteomes" id="UP000000715"/>
    </source>
</evidence>
<proteinExistence type="inferred from homology"/>
<dbReference type="OrthoDB" id="774873at2759"/>
<dbReference type="GO" id="GO:0043027">
    <property type="term" value="F:cysteine-type endopeptidase inhibitor activity involved in apoptotic process"/>
    <property type="evidence" value="ECO:0007669"/>
    <property type="project" value="TreeGrafter"/>
</dbReference>
<dbReference type="GO" id="GO:0061630">
    <property type="term" value="F:ubiquitin protein ligase activity"/>
    <property type="evidence" value="ECO:0007669"/>
    <property type="project" value="UniProtKB-EC"/>
</dbReference>
<keyword evidence="6" id="KW-0808">Transferase</keyword>
<dbReference type="PROSITE" id="PS00518">
    <property type="entry name" value="ZF_RING_1"/>
    <property type="match status" value="1"/>
</dbReference>
<dbReference type="FunFam" id="1.10.1170.10:FF:000002">
    <property type="entry name" value="Baculoviral IAP repeat containing 7"/>
    <property type="match status" value="1"/>
</dbReference>
<dbReference type="Proteomes" id="UP000000715">
    <property type="component" value="Unplaced"/>
</dbReference>
<dbReference type="CTD" id="79444"/>
<dbReference type="Pfam" id="PF00653">
    <property type="entry name" value="BIR"/>
    <property type="match status" value="1"/>
</dbReference>
<gene>
    <name evidence="19" type="primary">BIRC7</name>
</gene>
<dbReference type="InterPro" id="IPR001841">
    <property type="entry name" value="Znf_RING"/>
</dbReference>
<evidence type="ECO:0000256" key="2">
    <source>
        <dbReference type="ARBA" id="ARBA00004496"/>
    </source>
</evidence>
<dbReference type="InterPro" id="IPR013083">
    <property type="entry name" value="Znf_RING/FYVE/PHD"/>
</dbReference>
<dbReference type="InterPro" id="IPR050784">
    <property type="entry name" value="IAP"/>
</dbReference>
<dbReference type="GO" id="GO:0005634">
    <property type="term" value="C:nucleus"/>
    <property type="evidence" value="ECO:0007669"/>
    <property type="project" value="TreeGrafter"/>
</dbReference>
<dbReference type="SMART" id="SM00238">
    <property type="entry name" value="BIR"/>
    <property type="match status" value="1"/>
</dbReference>
<dbReference type="PROSITE" id="PS50143">
    <property type="entry name" value="BIR_REPEAT_2"/>
    <property type="match status" value="1"/>
</dbReference>
<dbReference type="PROSITE" id="PS50089">
    <property type="entry name" value="ZF_RING_2"/>
    <property type="match status" value="1"/>
</dbReference>
<dbReference type="GO" id="GO:0004869">
    <property type="term" value="F:cysteine-type endopeptidase inhibitor activity"/>
    <property type="evidence" value="ECO:0007669"/>
    <property type="project" value="UniProtKB-KW"/>
</dbReference>
<dbReference type="SUPFAM" id="SSF57924">
    <property type="entry name" value="Inhibitor of apoptosis (IAP) repeat"/>
    <property type="match status" value="1"/>
</dbReference>
<comment type="subcellular location">
    <subcellularLocation>
        <location evidence="2">Cytoplasm</location>
    </subcellularLocation>
</comment>
<feature type="region of interest" description="Disordered" evidence="16">
    <location>
        <begin position="183"/>
        <end position="204"/>
    </location>
</feature>
<dbReference type="InterPro" id="IPR017907">
    <property type="entry name" value="Znf_RING_CS"/>
</dbReference>
<dbReference type="CDD" id="cd00022">
    <property type="entry name" value="BIR"/>
    <property type="match status" value="1"/>
</dbReference>
<reference evidence="19" key="1">
    <citation type="submission" date="2025-08" db="UniProtKB">
        <authorList>
            <consortium name="RefSeq"/>
        </authorList>
    </citation>
    <scope>IDENTIFICATION</scope>
    <source>
        <tissue evidence="19">Brain</tissue>
    </source>
</reference>
<keyword evidence="14" id="KW-0832">Ubl conjugation</keyword>
<evidence type="ECO:0000256" key="11">
    <source>
        <dbReference type="ARBA" id="ARBA00022771"/>
    </source>
</evidence>
<evidence type="ECO:0000256" key="5">
    <source>
        <dbReference type="ARBA" id="ARBA00022490"/>
    </source>
</evidence>
<keyword evidence="13" id="KW-0862">Zinc</keyword>
<feature type="domain" description="RING-type" evidence="17">
    <location>
        <begin position="303"/>
        <end position="337"/>
    </location>
</feature>
<feature type="compositionally biased region" description="Basic and acidic residues" evidence="16">
    <location>
        <begin position="272"/>
        <end position="283"/>
    </location>
</feature>
<dbReference type="CDD" id="cd16713">
    <property type="entry name" value="RING-HC_BIRC2_3_7"/>
    <property type="match status" value="1"/>
</dbReference>
<feature type="region of interest" description="Disordered" evidence="16">
    <location>
        <begin position="258"/>
        <end position="293"/>
    </location>
</feature>
<dbReference type="FunFam" id="3.30.40.10:FF:000184">
    <property type="entry name" value="Baculoviral IAP repeat containing 2"/>
    <property type="match status" value="1"/>
</dbReference>
<keyword evidence="8" id="KW-0053">Apoptosis</keyword>
<evidence type="ECO:0000256" key="3">
    <source>
        <dbReference type="ARBA" id="ARBA00006672"/>
    </source>
</evidence>
<comment type="similarity">
    <text evidence="3">Belongs to the IAP family.</text>
</comment>
<dbReference type="FunFam" id="1.10.1170.10:FF:000003">
    <property type="entry name" value="E3 ubiquitin-protein ligase XIAP"/>
    <property type="match status" value="1"/>
</dbReference>
<protein>
    <recommendedName>
        <fullName evidence="4">RING-type E3 ubiquitin transferase</fullName>
        <ecNumber evidence="4">2.3.2.27</ecNumber>
    </recommendedName>
</protein>
<keyword evidence="7" id="KW-0646">Protease inhibitor</keyword>
<evidence type="ECO:0000313" key="19">
    <source>
        <dbReference type="RefSeq" id="XP_044926630.1"/>
    </source>
</evidence>
<dbReference type="GO" id="GO:0008270">
    <property type="term" value="F:zinc ion binding"/>
    <property type="evidence" value="ECO:0007669"/>
    <property type="project" value="UniProtKB-KW"/>
</dbReference>
<sequence>MGLEDRAKCWCWGPEPGCWEAGSGPTRGRGGPLSLCGHTVGQYTSGALSGGGQDHIDGQILGQPRPLSGQEEEEEGSRATPAARPAFPGMGSEELRLASFCDWPLTAVVRPERLAAAGFFYTGQQDKVRCFFCCGGLQSWEQGDDPWTEHAEWFPRCEFLLQTRGQDFVRSVQEARCHPLCSWDQPEEPEDGSPAVPSGAGDSQEWSARCQCPAVQAVLHMGFGPDRVRNLLQRKYGWAGPADLSASWLVADLLQEDDGDRGLGTRGPELPTPRREAQSEGARESGAGDAGEQLRRLQEERTCKVCLDRTVDTVFVPCGHLVCAECAPALQLCPVCRAPVHSCVRTFLS</sequence>
<evidence type="ECO:0000256" key="1">
    <source>
        <dbReference type="ARBA" id="ARBA00000900"/>
    </source>
</evidence>
<dbReference type="Gene3D" id="1.10.1170.10">
    <property type="entry name" value="Inhibitor Of Apoptosis Protein (2mihbC-IAP-1), Chain A"/>
    <property type="match status" value="1"/>
</dbReference>
<dbReference type="GO" id="GO:0043066">
    <property type="term" value="P:negative regulation of apoptotic process"/>
    <property type="evidence" value="ECO:0007669"/>
    <property type="project" value="TreeGrafter"/>
</dbReference>
<dbReference type="EC" id="2.3.2.27" evidence="4"/>
<dbReference type="GO" id="GO:0031398">
    <property type="term" value="P:positive regulation of protein ubiquitination"/>
    <property type="evidence" value="ECO:0007669"/>
    <property type="project" value="TreeGrafter"/>
</dbReference>
<dbReference type="PANTHER" id="PTHR10044:SF163">
    <property type="entry name" value="BACULOVIRAL IAP REPEAT-CONTAINING PROTEIN 7"/>
    <property type="match status" value="1"/>
</dbReference>
<keyword evidence="11 15" id="KW-0863">Zinc-finger</keyword>
<keyword evidence="12" id="KW-0833">Ubl conjugation pathway</keyword>
<evidence type="ECO:0000256" key="9">
    <source>
        <dbReference type="ARBA" id="ARBA00022704"/>
    </source>
</evidence>
<evidence type="ECO:0000256" key="16">
    <source>
        <dbReference type="SAM" id="MobiDB-lite"/>
    </source>
</evidence>
<dbReference type="SMART" id="SM00184">
    <property type="entry name" value="RING"/>
    <property type="match status" value="1"/>
</dbReference>
<keyword evidence="9" id="KW-0789">Thiol protease inhibitor</keyword>
<keyword evidence="5" id="KW-0963">Cytoplasm</keyword>
<dbReference type="PANTHER" id="PTHR10044">
    <property type="entry name" value="INHIBITOR OF APOPTOSIS"/>
    <property type="match status" value="1"/>
</dbReference>
<evidence type="ECO:0000256" key="14">
    <source>
        <dbReference type="ARBA" id="ARBA00022843"/>
    </source>
</evidence>
<dbReference type="Gene3D" id="3.30.40.10">
    <property type="entry name" value="Zinc/RING finger domain, C3HC4 (zinc finger)"/>
    <property type="match status" value="1"/>
</dbReference>
<evidence type="ECO:0000256" key="10">
    <source>
        <dbReference type="ARBA" id="ARBA00022723"/>
    </source>
</evidence>
<evidence type="ECO:0000256" key="12">
    <source>
        <dbReference type="ARBA" id="ARBA00022786"/>
    </source>
</evidence>
<dbReference type="GO" id="GO:0005737">
    <property type="term" value="C:cytoplasm"/>
    <property type="evidence" value="ECO:0007669"/>
    <property type="project" value="UniProtKB-SubCell"/>
</dbReference>
<feature type="region of interest" description="Disordered" evidence="16">
    <location>
        <begin position="47"/>
        <end position="86"/>
    </location>
</feature>
<keyword evidence="10" id="KW-0479">Metal-binding</keyword>
<evidence type="ECO:0000256" key="15">
    <source>
        <dbReference type="PROSITE-ProRule" id="PRU00175"/>
    </source>
</evidence>
<evidence type="ECO:0000256" key="7">
    <source>
        <dbReference type="ARBA" id="ARBA00022690"/>
    </source>
</evidence>
<dbReference type="PROSITE" id="PS01282">
    <property type="entry name" value="BIR_REPEAT_1"/>
    <property type="match status" value="1"/>
</dbReference>
<dbReference type="RefSeq" id="XP_044926630.1">
    <property type="nucleotide sequence ID" value="XM_045070695.1"/>
</dbReference>
<evidence type="ECO:0000259" key="17">
    <source>
        <dbReference type="PROSITE" id="PS50089"/>
    </source>
</evidence>
<comment type="catalytic activity">
    <reaction evidence="1">
        <text>S-ubiquitinyl-[E2 ubiquitin-conjugating enzyme]-L-cysteine + [acceptor protein]-L-lysine = [E2 ubiquitin-conjugating enzyme]-L-cysteine + N(6)-ubiquitinyl-[acceptor protein]-L-lysine.</text>
        <dbReference type="EC" id="2.3.2.27"/>
    </reaction>
</comment>